<dbReference type="VEuPathDB" id="FungiDB:BO82DRAFT_422390"/>
<dbReference type="SUPFAM" id="SSF52777">
    <property type="entry name" value="CoA-dependent acyltransferases"/>
    <property type="match status" value="1"/>
</dbReference>
<dbReference type="OrthoDB" id="4490178at2759"/>
<dbReference type="AlphaFoldDB" id="A0A319CK14"/>
<dbReference type="Proteomes" id="UP000248340">
    <property type="component" value="Unassembled WGS sequence"/>
</dbReference>
<evidence type="ECO:0000313" key="2">
    <source>
        <dbReference type="EMBL" id="PYH85564.1"/>
    </source>
</evidence>
<reference evidence="2 3" key="1">
    <citation type="submission" date="2016-12" db="EMBL/GenBank/DDBJ databases">
        <title>The genomes of Aspergillus section Nigri reveals drivers in fungal speciation.</title>
        <authorList>
            <consortium name="DOE Joint Genome Institute"/>
            <person name="Vesth T.C."/>
            <person name="Nybo J."/>
            <person name="Theobald S."/>
            <person name="Brandl J."/>
            <person name="Frisvad J.C."/>
            <person name="Nielsen K.F."/>
            <person name="Lyhne E.K."/>
            <person name="Kogle M.E."/>
            <person name="Kuo A."/>
            <person name="Riley R."/>
            <person name="Clum A."/>
            <person name="Nolan M."/>
            <person name="Lipzen A."/>
            <person name="Salamov A."/>
            <person name="Henrissat B."/>
            <person name="Wiebenga A."/>
            <person name="De Vries R.P."/>
            <person name="Grigoriev I.V."/>
            <person name="Mortensen U.H."/>
            <person name="Andersen M.R."/>
            <person name="Baker S.E."/>
        </authorList>
    </citation>
    <scope>NUCLEOTIDE SEQUENCE [LARGE SCALE GENOMIC DNA]</scope>
    <source>
        <strain evidence="2 3">CBS 121591</strain>
    </source>
</reference>
<evidence type="ECO:0008006" key="4">
    <source>
        <dbReference type="Google" id="ProtNLM"/>
    </source>
</evidence>
<protein>
    <recommendedName>
        <fullName evidence="4">Condensation domain-containing protein</fullName>
    </recommendedName>
</protein>
<dbReference type="Gene3D" id="3.30.559.10">
    <property type="entry name" value="Chloramphenicol acetyltransferase-like domain"/>
    <property type="match status" value="1"/>
</dbReference>
<evidence type="ECO:0000256" key="1">
    <source>
        <dbReference type="SAM" id="MobiDB-lite"/>
    </source>
</evidence>
<feature type="region of interest" description="Disordered" evidence="1">
    <location>
        <begin position="13"/>
        <end position="34"/>
    </location>
</feature>
<name>A0A319CK14_9EURO</name>
<dbReference type="GeneID" id="37142945"/>
<keyword evidence="3" id="KW-1185">Reference proteome</keyword>
<proteinExistence type="predicted"/>
<organism evidence="2 3">
    <name type="scientific">Aspergillus uvarum CBS 121591</name>
    <dbReference type="NCBI Taxonomy" id="1448315"/>
    <lineage>
        <taxon>Eukaryota</taxon>
        <taxon>Fungi</taxon>
        <taxon>Dikarya</taxon>
        <taxon>Ascomycota</taxon>
        <taxon>Pezizomycotina</taxon>
        <taxon>Eurotiomycetes</taxon>
        <taxon>Eurotiomycetidae</taxon>
        <taxon>Eurotiales</taxon>
        <taxon>Aspergillaceae</taxon>
        <taxon>Aspergillus</taxon>
        <taxon>Aspergillus subgen. Circumdati</taxon>
    </lineage>
</organism>
<sequence length="250" mass="28434">MSSDCPPVLESMASQLVRSGDDQEDQQPAASVLFSPPPEVTAAVEVAIEADPLQWLAMAQRLPETNDILRTTFLEPHDQWYGVVLPHASPIVKFYDASGAEERTHILDAIWQQLFEFGKPFIHSGMIRMADGEMQAVIKLDHGLYDGTLLRVFDAHCQKYQRDEPVDPITSCQDFVLHIWQRNQTQLTLAFWQQPDKRPIRFQLAPGRSQQAQQEQLRVSSIAVPRIEHTQLDHYSRAHGVTVSIRRSTQ</sequence>
<dbReference type="InterPro" id="IPR023213">
    <property type="entry name" value="CAT-like_dom_sf"/>
</dbReference>
<gene>
    <name evidence="2" type="ORF">BO82DRAFT_422390</name>
</gene>
<dbReference type="EMBL" id="KZ821679">
    <property type="protein sequence ID" value="PYH85564.1"/>
    <property type="molecule type" value="Genomic_DNA"/>
</dbReference>
<accession>A0A319CK14</accession>
<evidence type="ECO:0000313" key="3">
    <source>
        <dbReference type="Proteomes" id="UP000248340"/>
    </source>
</evidence>
<dbReference type="RefSeq" id="XP_025495764.1">
    <property type="nucleotide sequence ID" value="XM_025640203.1"/>
</dbReference>
<dbReference type="Gene3D" id="3.30.559.30">
    <property type="entry name" value="Nonribosomal peptide synthetase, condensation domain"/>
    <property type="match status" value="1"/>
</dbReference>